<evidence type="ECO:0000256" key="3">
    <source>
        <dbReference type="ARBA" id="ARBA00022801"/>
    </source>
</evidence>
<organism evidence="5">
    <name type="scientific">Stegastes partitus</name>
    <name type="common">bicolor damselfish</name>
    <dbReference type="NCBI Taxonomy" id="144197"/>
    <lineage>
        <taxon>Eukaryota</taxon>
        <taxon>Metazoa</taxon>
        <taxon>Chordata</taxon>
        <taxon>Craniata</taxon>
        <taxon>Vertebrata</taxon>
        <taxon>Euteleostomi</taxon>
        <taxon>Actinopterygii</taxon>
        <taxon>Neopterygii</taxon>
        <taxon>Teleostei</taxon>
        <taxon>Neoteleostei</taxon>
        <taxon>Acanthomorphata</taxon>
        <taxon>Ovalentaria</taxon>
        <taxon>Pomacentridae</taxon>
        <taxon>Stegastes</taxon>
    </lineage>
</organism>
<name>A0A3B4ZYX1_9TELE</name>
<accession>A0A3B4ZYX1</accession>
<dbReference type="GO" id="GO:0052689">
    <property type="term" value="F:carboxylic ester hydrolase activity"/>
    <property type="evidence" value="ECO:0007669"/>
    <property type="project" value="UniProtKB-KW"/>
</dbReference>
<dbReference type="InterPro" id="IPR002018">
    <property type="entry name" value="CarbesteraseB"/>
</dbReference>
<keyword evidence="3" id="KW-0378">Hydrolase</keyword>
<dbReference type="AlphaFoldDB" id="A0A3B4ZYX1"/>
<dbReference type="SUPFAM" id="SSF53474">
    <property type="entry name" value="alpha/beta-Hydrolases"/>
    <property type="match status" value="1"/>
</dbReference>
<evidence type="ECO:0000313" key="5">
    <source>
        <dbReference type="Ensembl" id="ENSSPAP00000013041.1"/>
    </source>
</evidence>
<dbReference type="PANTHER" id="PTHR43918">
    <property type="entry name" value="ACETYLCHOLINESTERASE"/>
    <property type="match status" value="1"/>
</dbReference>
<evidence type="ECO:0000259" key="4">
    <source>
        <dbReference type="Pfam" id="PF00135"/>
    </source>
</evidence>
<keyword evidence="2" id="KW-0719">Serine esterase</keyword>
<dbReference type="Pfam" id="PF00135">
    <property type="entry name" value="COesterase"/>
    <property type="match status" value="1"/>
</dbReference>
<proteinExistence type="inferred from homology"/>
<dbReference type="STRING" id="144197.ENSSPAP00000013041"/>
<evidence type="ECO:0000256" key="2">
    <source>
        <dbReference type="ARBA" id="ARBA00022487"/>
    </source>
</evidence>
<comment type="similarity">
    <text evidence="1">Belongs to the type-B carboxylesterase/lipase family.</text>
</comment>
<dbReference type="GeneTree" id="ENSGT00940000165402"/>
<dbReference type="PROSITE" id="PS00941">
    <property type="entry name" value="CARBOXYLESTERASE_B_2"/>
    <property type="match status" value="1"/>
</dbReference>
<dbReference type="PANTHER" id="PTHR43918:SF4">
    <property type="entry name" value="CARBOXYLIC ESTER HYDROLASE"/>
    <property type="match status" value="1"/>
</dbReference>
<evidence type="ECO:0000256" key="1">
    <source>
        <dbReference type="ARBA" id="ARBA00005964"/>
    </source>
</evidence>
<dbReference type="InterPro" id="IPR019819">
    <property type="entry name" value="Carboxylesterase_B_CS"/>
</dbReference>
<dbReference type="InterPro" id="IPR050654">
    <property type="entry name" value="AChE-related_enzymes"/>
</dbReference>
<sequence length="92" mass="10301">LPLSITGKVMGQEDCLFINVWTPSLQPSAKLPVMVWIHGGYLHMLSGGETGYSPTEKLAADTEMVYVSFNYRLNAFGFMALEIIIFTHYLDL</sequence>
<protein>
    <recommendedName>
        <fullName evidence="4">Carboxylesterase type B domain-containing protein</fullName>
    </recommendedName>
</protein>
<feature type="domain" description="Carboxylesterase type B" evidence="4">
    <location>
        <begin position="11"/>
        <end position="81"/>
    </location>
</feature>
<reference evidence="5" key="1">
    <citation type="submission" date="2023-09" db="UniProtKB">
        <authorList>
            <consortium name="Ensembl"/>
        </authorList>
    </citation>
    <scope>IDENTIFICATION</scope>
</reference>
<dbReference type="InterPro" id="IPR029058">
    <property type="entry name" value="AB_hydrolase_fold"/>
</dbReference>
<dbReference type="Ensembl" id="ENSSPAT00000013261.1">
    <property type="protein sequence ID" value="ENSSPAP00000013041.1"/>
    <property type="gene ID" value="ENSSPAG00000009890.1"/>
</dbReference>
<dbReference type="Gene3D" id="3.40.50.1820">
    <property type="entry name" value="alpha/beta hydrolase"/>
    <property type="match status" value="1"/>
</dbReference>